<dbReference type="GO" id="GO:0006511">
    <property type="term" value="P:ubiquitin-dependent protein catabolic process"/>
    <property type="evidence" value="ECO:0007669"/>
    <property type="project" value="TreeGrafter"/>
</dbReference>
<evidence type="ECO:0000256" key="2">
    <source>
        <dbReference type="ARBA" id="ARBA00004141"/>
    </source>
</evidence>
<dbReference type="Gene3D" id="3.30.40.10">
    <property type="entry name" value="Zinc/RING finger domain, C3HC4 (zinc finger)"/>
    <property type="match status" value="1"/>
</dbReference>
<dbReference type="SUPFAM" id="SSF57850">
    <property type="entry name" value="RING/U-box"/>
    <property type="match status" value="1"/>
</dbReference>
<evidence type="ECO:0000256" key="4">
    <source>
        <dbReference type="ARBA" id="ARBA00022679"/>
    </source>
</evidence>
<evidence type="ECO:0000256" key="13">
    <source>
        <dbReference type="SAM" id="Phobius"/>
    </source>
</evidence>
<keyword evidence="8" id="KW-0833">Ubl conjugation pathway</keyword>
<evidence type="ECO:0000313" key="15">
    <source>
        <dbReference type="EMBL" id="KAK0656896.1"/>
    </source>
</evidence>
<protein>
    <recommendedName>
        <fullName evidence="3">RING-type E3 ubiquitin transferase</fullName>
        <ecNumber evidence="3">2.3.2.27</ecNumber>
    </recommendedName>
</protein>
<keyword evidence="5 13" id="KW-0812">Transmembrane</keyword>
<dbReference type="PANTHER" id="PTHR45977:SF4">
    <property type="entry name" value="RING-TYPE DOMAIN-CONTAINING PROTEIN"/>
    <property type="match status" value="1"/>
</dbReference>
<gene>
    <name evidence="15" type="ORF">B0T16DRAFT_48615</name>
</gene>
<feature type="transmembrane region" description="Helical" evidence="13">
    <location>
        <begin position="20"/>
        <end position="38"/>
    </location>
</feature>
<keyword evidence="10 13" id="KW-1133">Transmembrane helix</keyword>
<keyword evidence="4" id="KW-0808">Transferase</keyword>
<accession>A0AA39YQR6</accession>
<dbReference type="CDD" id="cd16454">
    <property type="entry name" value="RING-H2_PA-TM-RING"/>
    <property type="match status" value="1"/>
</dbReference>
<dbReference type="Pfam" id="PF13639">
    <property type="entry name" value="zf-RING_2"/>
    <property type="match status" value="1"/>
</dbReference>
<dbReference type="PROSITE" id="PS50089">
    <property type="entry name" value="ZF_RING_2"/>
    <property type="match status" value="1"/>
</dbReference>
<name>A0AA39YQR6_9PEZI</name>
<evidence type="ECO:0000256" key="3">
    <source>
        <dbReference type="ARBA" id="ARBA00012483"/>
    </source>
</evidence>
<evidence type="ECO:0000256" key="1">
    <source>
        <dbReference type="ARBA" id="ARBA00000900"/>
    </source>
</evidence>
<dbReference type="GO" id="GO:0061630">
    <property type="term" value="F:ubiquitin protein ligase activity"/>
    <property type="evidence" value="ECO:0007669"/>
    <property type="project" value="UniProtKB-EC"/>
</dbReference>
<evidence type="ECO:0000256" key="11">
    <source>
        <dbReference type="ARBA" id="ARBA00023136"/>
    </source>
</evidence>
<sequence>MPPSSQSRASGPPSSSTTIAIVLVLVIPSVLLLGLCVARRMPWFEPIRRRARAVAPRFTRQPGAAGPQSLQKLPVMKYDEKLFNADPEAAKAGTTANITSKQRQRNLFASFNRLDWSAGRFKERTSVDVHKKSVSPSVTTSKSATEIQMRKLAMQACAICTEDFCKGTNVRKLPCGHIFHPRCIDPWLVNFAATCPLCRIDLSVKEATSRVSKPQRTAAFSPVPRTATRTTLDTTTVAVADMETSSATAAENPTSSATTTTPPLFHLCRYKA</sequence>
<keyword evidence="9" id="KW-0862">Zinc</keyword>
<reference evidence="15" key="1">
    <citation type="submission" date="2023-06" db="EMBL/GenBank/DDBJ databases">
        <title>Genome-scale phylogeny and comparative genomics of the fungal order Sordariales.</title>
        <authorList>
            <consortium name="Lawrence Berkeley National Laboratory"/>
            <person name="Hensen N."/>
            <person name="Bonometti L."/>
            <person name="Westerberg I."/>
            <person name="Brannstrom I.O."/>
            <person name="Guillou S."/>
            <person name="Cros-Aarteil S."/>
            <person name="Calhoun S."/>
            <person name="Haridas S."/>
            <person name="Kuo A."/>
            <person name="Mondo S."/>
            <person name="Pangilinan J."/>
            <person name="Riley R."/>
            <person name="Labutti K."/>
            <person name="Andreopoulos B."/>
            <person name="Lipzen A."/>
            <person name="Chen C."/>
            <person name="Yanf M."/>
            <person name="Daum C."/>
            <person name="Ng V."/>
            <person name="Clum A."/>
            <person name="Steindorff A."/>
            <person name="Ohm R."/>
            <person name="Martin F."/>
            <person name="Silar P."/>
            <person name="Natvig D."/>
            <person name="Lalanne C."/>
            <person name="Gautier V."/>
            <person name="Ament-Velasquez S.L."/>
            <person name="Kruys A."/>
            <person name="Hutchinson M.I."/>
            <person name="Powell A.J."/>
            <person name="Barry K."/>
            <person name="Miller A.N."/>
            <person name="Grigoriev I.V."/>
            <person name="Debuchy R."/>
            <person name="Gladieux P."/>
            <person name="Thoren M.H."/>
            <person name="Johannesson H."/>
        </authorList>
    </citation>
    <scope>NUCLEOTIDE SEQUENCE</scope>
    <source>
        <strain evidence="15">SMH2532-1</strain>
    </source>
</reference>
<evidence type="ECO:0000259" key="14">
    <source>
        <dbReference type="PROSITE" id="PS50089"/>
    </source>
</evidence>
<dbReference type="InterPro" id="IPR001841">
    <property type="entry name" value="Znf_RING"/>
</dbReference>
<keyword evidence="11 13" id="KW-0472">Membrane</keyword>
<comment type="caution">
    <text evidence="15">The sequence shown here is derived from an EMBL/GenBank/DDBJ whole genome shotgun (WGS) entry which is preliminary data.</text>
</comment>
<dbReference type="SMART" id="SM00184">
    <property type="entry name" value="RING"/>
    <property type="match status" value="1"/>
</dbReference>
<evidence type="ECO:0000256" key="7">
    <source>
        <dbReference type="ARBA" id="ARBA00022771"/>
    </source>
</evidence>
<feature type="domain" description="RING-type" evidence="14">
    <location>
        <begin position="157"/>
        <end position="199"/>
    </location>
</feature>
<dbReference type="GO" id="GO:0016020">
    <property type="term" value="C:membrane"/>
    <property type="evidence" value="ECO:0007669"/>
    <property type="project" value="UniProtKB-SubCell"/>
</dbReference>
<proteinExistence type="predicted"/>
<dbReference type="EC" id="2.3.2.27" evidence="3"/>
<evidence type="ECO:0000256" key="12">
    <source>
        <dbReference type="PROSITE-ProRule" id="PRU00175"/>
    </source>
</evidence>
<keyword evidence="16" id="KW-1185">Reference proteome</keyword>
<dbReference type="GO" id="GO:0008270">
    <property type="term" value="F:zinc ion binding"/>
    <property type="evidence" value="ECO:0007669"/>
    <property type="project" value="UniProtKB-KW"/>
</dbReference>
<evidence type="ECO:0000256" key="10">
    <source>
        <dbReference type="ARBA" id="ARBA00022989"/>
    </source>
</evidence>
<dbReference type="InterPro" id="IPR013083">
    <property type="entry name" value="Znf_RING/FYVE/PHD"/>
</dbReference>
<comment type="catalytic activity">
    <reaction evidence="1">
        <text>S-ubiquitinyl-[E2 ubiquitin-conjugating enzyme]-L-cysteine + [acceptor protein]-L-lysine = [E2 ubiquitin-conjugating enzyme]-L-cysteine + N(6)-ubiquitinyl-[acceptor protein]-L-lysine.</text>
        <dbReference type="EC" id="2.3.2.27"/>
    </reaction>
</comment>
<keyword evidence="7 12" id="KW-0863">Zinc-finger</keyword>
<evidence type="ECO:0000256" key="6">
    <source>
        <dbReference type="ARBA" id="ARBA00022723"/>
    </source>
</evidence>
<organism evidence="15 16">
    <name type="scientific">Cercophora newfieldiana</name>
    <dbReference type="NCBI Taxonomy" id="92897"/>
    <lineage>
        <taxon>Eukaryota</taxon>
        <taxon>Fungi</taxon>
        <taxon>Dikarya</taxon>
        <taxon>Ascomycota</taxon>
        <taxon>Pezizomycotina</taxon>
        <taxon>Sordariomycetes</taxon>
        <taxon>Sordariomycetidae</taxon>
        <taxon>Sordariales</taxon>
        <taxon>Lasiosphaeriaceae</taxon>
        <taxon>Cercophora</taxon>
    </lineage>
</organism>
<keyword evidence="6" id="KW-0479">Metal-binding</keyword>
<dbReference type="Proteomes" id="UP001174936">
    <property type="component" value="Unassembled WGS sequence"/>
</dbReference>
<comment type="subcellular location">
    <subcellularLocation>
        <location evidence="2">Membrane</location>
        <topology evidence="2">Multi-pass membrane protein</topology>
    </subcellularLocation>
</comment>
<dbReference type="AlphaFoldDB" id="A0AA39YQR6"/>
<dbReference type="GO" id="GO:0016567">
    <property type="term" value="P:protein ubiquitination"/>
    <property type="evidence" value="ECO:0007669"/>
    <property type="project" value="TreeGrafter"/>
</dbReference>
<evidence type="ECO:0000256" key="8">
    <source>
        <dbReference type="ARBA" id="ARBA00022786"/>
    </source>
</evidence>
<evidence type="ECO:0000256" key="9">
    <source>
        <dbReference type="ARBA" id="ARBA00022833"/>
    </source>
</evidence>
<dbReference type="EMBL" id="JAULSV010000001">
    <property type="protein sequence ID" value="KAK0656896.1"/>
    <property type="molecule type" value="Genomic_DNA"/>
</dbReference>
<evidence type="ECO:0000313" key="16">
    <source>
        <dbReference type="Proteomes" id="UP001174936"/>
    </source>
</evidence>
<dbReference type="PANTHER" id="PTHR45977">
    <property type="entry name" value="TARGET OF ERK KINASE MPK-1"/>
    <property type="match status" value="1"/>
</dbReference>
<evidence type="ECO:0000256" key="5">
    <source>
        <dbReference type="ARBA" id="ARBA00022692"/>
    </source>
</evidence>